<keyword evidence="11" id="KW-0594">Phospholipid biosynthesis</keyword>
<dbReference type="Proteomes" id="UP000323393">
    <property type="component" value="Unassembled WGS sequence"/>
</dbReference>
<organism evidence="14 15">
    <name type="scientific">Sutcliffiella horikoshii</name>
    <dbReference type="NCBI Taxonomy" id="79883"/>
    <lineage>
        <taxon>Bacteria</taxon>
        <taxon>Bacillati</taxon>
        <taxon>Bacillota</taxon>
        <taxon>Bacilli</taxon>
        <taxon>Bacillales</taxon>
        <taxon>Bacillaceae</taxon>
        <taxon>Sutcliffiella</taxon>
    </lineage>
</organism>
<keyword evidence="10" id="KW-0443">Lipid metabolism</keyword>
<gene>
    <name evidence="14" type="ORF">FZC74_08400</name>
</gene>
<dbReference type="Gene3D" id="2.60.200.40">
    <property type="match status" value="1"/>
</dbReference>
<dbReference type="GO" id="GO:0016301">
    <property type="term" value="F:kinase activity"/>
    <property type="evidence" value="ECO:0007669"/>
    <property type="project" value="UniProtKB-KW"/>
</dbReference>
<keyword evidence="9" id="KW-0460">Magnesium</keyword>
<evidence type="ECO:0000313" key="15">
    <source>
        <dbReference type="Proteomes" id="UP000323393"/>
    </source>
</evidence>
<proteinExistence type="inferred from homology"/>
<feature type="domain" description="DAGKc" evidence="13">
    <location>
        <begin position="7"/>
        <end position="137"/>
    </location>
</feature>
<keyword evidence="6" id="KW-0547">Nucleotide-binding</keyword>
<dbReference type="PANTHER" id="PTHR12358:SF106">
    <property type="entry name" value="LIPID KINASE YEGS"/>
    <property type="match status" value="1"/>
</dbReference>
<evidence type="ECO:0000256" key="12">
    <source>
        <dbReference type="ARBA" id="ARBA00023264"/>
    </source>
</evidence>
<keyword evidence="12" id="KW-1208">Phospholipid metabolism</keyword>
<evidence type="ECO:0000256" key="8">
    <source>
        <dbReference type="ARBA" id="ARBA00022840"/>
    </source>
</evidence>
<name>A0AA95B813_9BACI</name>
<protein>
    <submittedName>
        <fullName evidence="14">Diacylglycerol kinase family lipid kinase</fullName>
    </submittedName>
</protein>
<evidence type="ECO:0000256" key="4">
    <source>
        <dbReference type="ARBA" id="ARBA00022679"/>
    </source>
</evidence>
<dbReference type="GO" id="GO:0046872">
    <property type="term" value="F:metal ion binding"/>
    <property type="evidence" value="ECO:0007669"/>
    <property type="project" value="UniProtKB-KW"/>
</dbReference>
<dbReference type="GO" id="GO:0005524">
    <property type="term" value="F:ATP binding"/>
    <property type="evidence" value="ECO:0007669"/>
    <property type="project" value="UniProtKB-KW"/>
</dbReference>
<keyword evidence="8" id="KW-0067">ATP-binding</keyword>
<dbReference type="Gene3D" id="3.40.50.10330">
    <property type="entry name" value="Probable inorganic polyphosphate/atp-NAD kinase, domain 1"/>
    <property type="match status" value="1"/>
</dbReference>
<dbReference type="InterPro" id="IPR045540">
    <property type="entry name" value="YegS/DAGK_C"/>
</dbReference>
<evidence type="ECO:0000313" key="14">
    <source>
        <dbReference type="EMBL" id="TYS60155.1"/>
    </source>
</evidence>
<dbReference type="Pfam" id="PF19279">
    <property type="entry name" value="YegS_C"/>
    <property type="match status" value="1"/>
</dbReference>
<dbReference type="InterPro" id="IPR016064">
    <property type="entry name" value="NAD/diacylglycerol_kinase_sf"/>
</dbReference>
<dbReference type="InterPro" id="IPR017438">
    <property type="entry name" value="ATP-NAD_kinase_N"/>
</dbReference>
<evidence type="ECO:0000259" key="13">
    <source>
        <dbReference type="PROSITE" id="PS50146"/>
    </source>
</evidence>
<dbReference type="AlphaFoldDB" id="A0AA95B813"/>
<evidence type="ECO:0000256" key="10">
    <source>
        <dbReference type="ARBA" id="ARBA00023098"/>
    </source>
</evidence>
<comment type="caution">
    <text evidence="14">The sequence shown here is derived from an EMBL/GenBank/DDBJ whole genome shotgun (WGS) entry which is preliminary data.</text>
</comment>
<keyword evidence="3" id="KW-0444">Lipid biosynthesis</keyword>
<dbReference type="Pfam" id="PF00781">
    <property type="entry name" value="DAGK_cat"/>
    <property type="match status" value="1"/>
</dbReference>
<evidence type="ECO:0000256" key="9">
    <source>
        <dbReference type="ARBA" id="ARBA00022842"/>
    </source>
</evidence>
<reference evidence="14 15" key="1">
    <citation type="submission" date="2019-08" db="EMBL/GenBank/DDBJ databases">
        <title>Bacillus genomes from the desert of Cuatro Cienegas, Coahuila.</title>
        <authorList>
            <person name="Olmedo-Alvarez G."/>
        </authorList>
    </citation>
    <scope>NUCLEOTIDE SEQUENCE [LARGE SCALE GENOMIC DNA]</scope>
    <source>
        <strain evidence="14 15">CH88_3T</strain>
    </source>
</reference>
<keyword evidence="7 14" id="KW-0418">Kinase</keyword>
<evidence type="ECO:0000256" key="11">
    <source>
        <dbReference type="ARBA" id="ARBA00023209"/>
    </source>
</evidence>
<dbReference type="NCBIfam" id="TIGR00147">
    <property type="entry name" value="YegS/Rv2252/BmrU family lipid kinase"/>
    <property type="match status" value="1"/>
</dbReference>
<dbReference type="PANTHER" id="PTHR12358">
    <property type="entry name" value="SPHINGOSINE KINASE"/>
    <property type="match status" value="1"/>
</dbReference>
<keyword evidence="4" id="KW-0808">Transferase</keyword>
<dbReference type="InterPro" id="IPR050187">
    <property type="entry name" value="Lipid_Phosphate_FormReg"/>
</dbReference>
<accession>A0AA95B813</accession>
<evidence type="ECO:0000256" key="7">
    <source>
        <dbReference type="ARBA" id="ARBA00022777"/>
    </source>
</evidence>
<dbReference type="SUPFAM" id="SSF111331">
    <property type="entry name" value="NAD kinase/diacylglycerol kinase-like"/>
    <property type="match status" value="1"/>
</dbReference>
<comment type="cofactor">
    <cofactor evidence="1">
        <name>Mg(2+)</name>
        <dbReference type="ChEBI" id="CHEBI:18420"/>
    </cofactor>
</comment>
<evidence type="ECO:0000256" key="3">
    <source>
        <dbReference type="ARBA" id="ARBA00022516"/>
    </source>
</evidence>
<keyword evidence="5" id="KW-0479">Metal-binding</keyword>
<dbReference type="GO" id="GO:0008654">
    <property type="term" value="P:phospholipid biosynthetic process"/>
    <property type="evidence" value="ECO:0007669"/>
    <property type="project" value="UniProtKB-KW"/>
</dbReference>
<dbReference type="InterPro" id="IPR001206">
    <property type="entry name" value="Diacylglycerol_kinase_cat_dom"/>
</dbReference>
<dbReference type="PROSITE" id="PS50146">
    <property type="entry name" value="DAGK"/>
    <property type="match status" value="1"/>
</dbReference>
<dbReference type="SMART" id="SM00046">
    <property type="entry name" value="DAGKc"/>
    <property type="match status" value="1"/>
</dbReference>
<evidence type="ECO:0000256" key="6">
    <source>
        <dbReference type="ARBA" id="ARBA00022741"/>
    </source>
</evidence>
<dbReference type="InterPro" id="IPR005218">
    <property type="entry name" value="Diacylglycerol/lipid_kinase"/>
</dbReference>
<evidence type="ECO:0000256" key="1">
    <source>
        <dbReference type="ARBA" id="ARBA00001946"/>
    </source>
</evidence>
<dbReference type="EMBL" id="VTEU01000002">
    <property type="protein sequence ID" value="TYS60155.1"/>
    <property type="molecule type" value="Genomic_DNA"/>
</dbReference>
<comment type="similarity">
    <text evidence="2">Belongs to the diacylglycerol/lipid kinase family.</text>
</comment>
<evidence type="ECO:0000256" key="5">
    <source>
        <dbReference type="ARBA" id="ARBA00022723"/>
    </source>
</evidence>
<evidence type="ECO:0000256" key="2">
    <source>
        <dbReference type="ARBA" id="ARBA00005983"/>
    </source>
</evidence>
<sequence>MKRIYRRCRRVYHIIVNKIAGNGKGLRMWKEAEKYLEEKNVTYLISFTEYAGHAGELIENIDENLIHAVVVVGGDGTIHEVVNKLVHKKVALGIVPAGSGNDLARSLGVPFAVEGALSRILKGSYQLIDVPKVEEEHYISIAGLGFDGKVAEVTNRSRSKRLLNKLGLGGLSYVLNIFRVLFTYQPSDVSIAVDEKIYKFQDVWLIAVANLPYYGGGIMICPDACGNDGALDICVVSGIGRWELLFVFPLAFRGKHIKHRNVTMLRGASIKISPSSSMVMQCDGEIVQNKKAHFSVDENALKIF</sequence>
<dbReference type="GO" id="GO:0005886">
    <property type="term" value="C:plasma membrane"/>
    <property type="evidence" value="ECO:0007669"/>
    <property type="project" value="TreeGrafter"/>
</dbReference>